<dbReference type="EMBL" id="DS778349">
    <property type="protein sequence ID" value="EEC09522.1"/>
    <property type="molecule type" value="Genomic_DNA"/>
</dbReference>
<feature type="region of interest" description="Disordered" evidence="1">
    <location>
        <begin position="1"/>
        <end position="109"/>
    </location>
</feature>
<evidence type="ECO:0000256" key="1">
    <source>
        <dbReference type="SAM" id="MobiDB-lite"/>
    </source>
</evidence>
<proteinExistence type="predicted"/>
<reference evidence="2 4" key="1">
    <citation type="submission" date="2008-03" db="EMBL/GenBank/DDBJ databases">
        <title>Annotation of Ixodes scapularis.</title>
        <authorList>
            <consortium name="Ixodes scapularis Genome Project Consortium"/>
            <person name="Caler E."/>
            <person name="Hannick L.I."/>
            <person name="Bidwell S."/>
            <person name="Joardar V."/>
            <person name="Thiagarajan M."/>
            <person name="Amedeo P."/>
            <person name="Galinsky K.J."/>
            <person name="Schobel S."/>
            <person name="Inman J."/>
            <person name="Hostetler J."/>
            <person name="Miller J."/>
            <person name="Hammond M."/>
            <person name="Megy K."/>
            <person name="Lawson D."/>
            <person name="Kodira C."/>
            <person name="Sutton G."/>
            <person name="Meyer J."/>
            <person name="Hill C.A."/>
            <person name="Birren B."/>
            <person name="Nene V."/>
            <person name="Collins F."/>
            <person name="Alarcon-Chaidez F."/>
            <person name="Wikel S."/>
            <person name="Strausberg R."/>
        </authorList>
    </citation>
    <scope>NUCLEOTIDE SEQUENCE [LARGE SCALE GENOMIC DNA]</scope>
    <source>
        <strain evidence="4">Wikel</strain>
        <strain evidence="2">Wikel colony</strain>
    </source>
</reference>
<sequence length="109" mass="12023">APMPPNPEMTSGVFPRPVHPAEQQPVRGRVIGTRCRRIRPQTVARRKGCSGSPPTPSPPNPPNSTRRHSSSFRGIRARPFITRPEHMPNNESESALSEGTETQAHLSTR</sequence>
<feature type="compositionally biased region" description="Basic residues" evidence="1">
    <location>
        <begin position="34"/>
        <end position="48"/>
    </location>
</feature>
<protein>
    <submittedName>
        <fullName evidence="2 3">Uncharacterized protein</fullName>
    </submittedName>
</protein>
<evidence type="ECO:0000313" key="4">
    <source>
        <dbReference type="Proteomes" id="UP000001555"/>
    </source>
</evidence>
<feature type="non-terminal residue" evidence="2">
    <location>
        <position position="1"/>
    </location>
</feature>
<gene>
    <name evidence="2" type="ORF">IscW_ISCW019470</name>
</gene>
<evidence type="ECO:0000313" key="3">
    <source>
        <dbReference type="EnsemblMetazoa" id="ISCW019470-PA"/>
    </source>
</evidence>
<dbReference type="HOGENOM" id="CLU_2190506_0_0_1"/>
<dbReference type="InParanoid" id="B7PSF0"/>
<name>B7PSF0_IXOSC</name>
<keyword evidence="4" id="KW-1185">Reference proteome</keyword>
<dbReference type="EnsemblMetazoa" id="ISCW019470-RA">
    <property type="protein sequence ID" value="ISCW019470-PA"/>
    <property type="gene ID" value="ISCW019470"/>
</dbReference>
<dbReference type="EMBL" id="ABJB010869846">
    <property type="status" value="NOT_ANNOTATED_CDS"/>
    <property type="molecule type" value="Genomic_DNA"/>
</dbReference>
<feature type="compositionally biased region" description="Polar residues" evidence="1">
    <location>
        <begin position="89"/>
        <end position="109"/>
    </location>
</feature>
<organism>
    <name type="scientific">Ixodes scapularis</name>
    <name type="common">Black-legged tick</name>
    <name type="synonym">Deer tick</name>
    <dbReference type="NCBI Taxonomy" id="6945"/>
    <lineage>
        <taxon>Eukaryota</taxon>
        <taxon>Metazoa</taxon>
        <taxon>Ecdysozoa</taxon>
        <taxon>Arthropoda</taxon>
        <taxon>Chelicerata</taxon>
        <taxon>Arachnida</taxon>
        <taxon>Acari</taxon>
        <taxon>Parasitiformes</taxon>
        <taxon>Ixodida</taxon>
        <taxon>Ixodoidea</taxon>
        <taxon>Ixodidae</taxon>
        <taxon>Ixodinae</taxon>
        <taxon>Ixodes</taxon>
    </lineage>
</organism>
<dbReference type="VEuPathDB" id="VectorBase:ISCW019470"/>
<reference evidence="3" key="2">
    <citation type="submission" date="2020-05" db="UniProtKB">
        <authorList>
            <consortium name="EnsemblMetazoa"/>
        </authorList>
    </citation>
    <scope>IDENTIFICATION</scope>
    <source>
        <strain evidence="3">wikel</strain>
    </source>
</reference>
<feature type="compositionally biased region" description="Pro residues" evidence="1">
    <location>
        <begin position="53"/>
        <end position="62"/>
    </location>
</feature>
<dbReference type="Proteomes" id="UP000001555">
    <property type="component" value="Unassembled WGS sequence"/>
</dbReference>
<accession>B7PSF0</accession>
<dbReference type="VEuPathDB" id="VectorBase:ISCI019470"/>
<dbReference type="PaxDb" id="6945-B7PSF0"/>
<dbReference type="AlphaFoldDB" id="B7PSF0"/>
<evidence type="ECO:0000313" key="2">
    <source>
        <dbReference type="EMBL" id="EEC09522.1"/>
    </source>
</evidence>